<organism evidence="8 9">
    <name type="scientific">Escherichia coli</name>
    <dbReference type="NCBI Taxonomy" id="562"/>
    <lineage>
        <taxon>Bacteria</taxon>
        <taxon>Pseudomonadati</taxon>
        <taxon>Pseudomonadota</taxon>
        <taxon>Gammaproteobacteria</taxon>
        <taxon>Enterobacterales</taxon>
        <taxon>Enterobacteriaceae</taxon>
        <taxon>Escherichia</taxon>
    </lineage>
</organism>
<sequence>MANTVKISSCELINADCLEFIQTLPENSVDLIVTDPPYFKVKPEGWDNQWKGDDDYLKWLDQCLAQFWRVLKPAGSLYLFCGHRLASDIEIMMRERFNVLNHIIWRSRPDAGTGATRKACGRIFRPQNAFCSRNIIRAVSSER</sequence>
<evidence type="ECO:0000256" key="3">
    <source>
        <dbReference type="ARBA" id="ARBA00022603"/>
    </source>
</evidence>
<dbReference type="EMBL" id="UGEB01000001">
    <property type="protein sequence ID" value="STK43494.1"/>
    <property type="molecule type" value="Genomic_DNA"/>
</dbReference>
<gene>
    <name evidence="8" type="primary">yhdJ_1</name>
    <name evidence="8" type="ORF">NCTC8179_00190</name>
</gene>
<feature type="domain" description="DNA methylase N-4/N-6" evidence="7">
    <location>
        <begin position="29"/>
        <end position="108"/>
    </location>
</feature>
<evidence type="ECO:0000256" key="2">
    <source>
        <dbReference type="ARBA" id="ARBA00011900"/>
    </source>
</evidence>
<reference evidence="8 9" key="1">
    <citation type="submission" date="2018-06" db="EMBL/GenBank/DDBJ databases">
        <authorList>
            <consortium name="Pathogen Informatics"/>
            <person name="Doyle S."/>
        </authorList>
    </citation>
    <scope>NUCLEOTIDE SEQUENCE [LARGE SCALE GENOMIC DNA]</scope>
    <source>
        <strain evidence="8 9">NCTC8179</strain>
    </source>
</reference>
<protein>
    <recommendedName>
        <fullName evidence="2">site-specific DNA-methyltransferase (adenine-specific)</fullName>
        <ecNumber evidence="2">2.1.1.72</ecNumber>
    </recommendedName>
</protein>
<evidence type="ECO:0000313" key="8">
    <source>
        <dbReference type="EMBL" id="STK43494.1"/>
    </source>
</evidence>
<dbReference type="AlphaFoldDB" id="A0A376ZFN7"/>
<dbReference type="InterPro" id="IPR002052">
    <property type="entry name" value="DNA_methylase_N6_adenine_CS"/>
</dbReference>
<proteinExistence type="inferred from homology"/>
<dbReference type="Proteomes" id="UP000255543">
    <property type="component" value="Unassembled WGS sequence"/>
</dbReference>
<dbReference type="PROSITE" id="PS00092">
    <property type="entry name" value="N6_MTASE"/>
    <property type="match status" value="1"/>
</dbReference>
<dbReference type="GO" id="GO:0003677">
    <property type="term" value="F:DNA binding"/>
    <property type="evidence" value="ECO:0007669"/>
    <property type="project" value="InterPro"/>
</dbReference>
<dbReference type="CDD" id="cd02440">
    <property type="entry name" value="AdoMet_MTases"/>
    <property type="match status" value="1"/>
</dbReference>
<dbReference type="InterPro" id="IPR002295">
    <property type="entry name" value="N4/N6-MTase_EcoPI_Mod-like"/>
</dbReference>
<evidence type="ECO:0000256" key="5">
    <source>
        <dbReference type="ARBA" id="ARBA00022691"/>
    </source>
</evidence>
<keyword evidence="4 8" id="KW-0808">Transferase</keyword>
<comment type="similarity">
    <text evidence="1">Belongs to the N(4)/N(6)-methyltransferase family.</text>
</comment>
<dbReference type="InterPro" id="IPR029063">
    <property type="entry name" value="SAM-dependent_MTases_sf"/>
</dbReference>
<evidence type="ECO:0000259" key="7">
    <source>
        <dbReference type="Pfam" id="PF01555"/>
    </source>
</evidence>
<dbReference type="GO" id="GO:0008170">
    <property type="term" value="F:N-methyltransferase activity"/>
    <property type="evidence" value="ECO:0007669"/>
    <property type="project" value="InterPro"/>
</dbReference>
<evidence type="ECO:0000256" key="6">
    <source>
        <dbReference type="ARBA" id="ARBA00047942"/>
    </source>
</evidence>
<dbReference type="GO" id="GO:0032259">
    <property type="term" value="P:methylation"/>
    <property type="evidence" value="ECO:0007669"/>
    <property type="project" value="UniProtKB-KW"/>
</dbReference>
<dbReference type="Gene3D" id="3.40.50.150">
    <property type="entry name" value="Vaccinia Virus protein VP39"/>
    <property type="match status" value="1"/>
</dbReference>
<evidence type="ECO:0000256" key="1">
    <source>
        <dbReference type="ARBA" id="ARBA00006594"/>
    </source>
</evidence>
<accession>A0A376ZFN7</accession>
<comment type="catalytic activity">
    <reaction evidence="6">
        <text>a 2'-deoxyadenosine in DNA + S-adenosyl-L-methionine = an N(6)-methyl-2'-deoxyadenosine in DNA + S-adenosyl-L-homocysteine + H(+)</text>
        <dbReference type="Rhea" id="RHEA:15197"/>
        <dbReference type="Rhea" id="RHEA-COMP:12418"/>
        <dbReference type="Rhea" id="RHEA-COMP:12419"/>
        <dbReference type="ChEBI" id="CHEBI:15378"/>
        <dbReference type="ChEBI" id="CHEBI:57856"/>
        <dbReference type="ChEBI" id="CHEBI:59789"/>
        <dbReference type="ChEBI" id="CHEBI:90615"/>
        <dbReference type="ChEBI" id="CHEBI:90616"/>
        <dbReference type="EC" id="2.1.1.72"/>
    </reaction>
</comment>
<dbReference type="Pfam" id="PF01555">
    <property type="entry name" value="N6_N4_Mtase"/>
    <property type="match status" value="1"/>
</dbReference>
<keyword evidence="3 8" id="KW-0489">Methyltransferase</keyword>
<dbReference type="EC" id="2.1.1.72" evidence="2"/>
<evidence type="ECO:0000256" key="4">
    <source>
        <dbReference type="ARBA" id="ARBA00022679"/>
    </source>
</evidence>
<dbReference type="GO" id="GO:0009007">
    <property type="term" value="F:site-specific DNA-methyltransferase (adenine-specific) activity"/>
    <property type="evidence" value="ECO:0007669"/>
    <property type="project" value="UniProtKB-EC"/>
</dbReference>
<dbReference type="InterPro" id="IPR002941">
    <property type="entry name" value="DNA_methylase_N4/N6"/>
</dbReference>
<dbReference type="PRINTS" id="PR00506">
    <property type="entry name" value="D21N6MTFRASE"/>
</dbReference>
<evidence type="ECO:0000313" key="9">
    <source>
        <dbReference type="Proteomes" id="UP000255543"/>
    </source>
</evidence>
<dbReference type="SUPFAM" id="SSF53335">
    <property type="entry name" value="S-adenosyl-L-methionine-dependent methyltransferases"/>
    <property type="match status" value="1"/>
</dbReference>
<name>A0A376ZFN7_ECOLX</name>
<keyword evidence="5" id="KW-0949">S-adenosyl-L-methionine</keyword>